<evidence type="ECO:0000313" key="2">
    <source>
        <dbReference type="EMBL" id="KAF2022447.1"/>
    </source>
</evidence>
<dbReference type="Gene3D" id="3.40.50.720">
    <property type="entry name" value="NAD(P)-binding Rossmann-like Domain"/>
    <property type="match status" value="1"/>
</dbReference>
<dbReference type="InterPro" id="IPR002347">
    <property type="entry name" value="SDR_fam"/>
</dbReference>
<accession>A0A9P4GVV2</accession>
<protein>
    <submittedName>
        <fullName evidence="2">Uncharacterized protein</fullName>
    </submittedName>
</protein>
<dbReference type="GO" id="GO:0016616">
    <property type="term" value="F:oxidoreductase activity, acting on the CH-OH group of donors, NAD or NADP as acceptor"/>
    <property type="evidence" value="ECO:0007669"/>
    <property type="project" value="TreeGrafter"/>
</dbReference>
<comment type="caution">
    <text evidence="2">The sequence shown here is derived from an EMBL/GenBank/DDBJ whole genome shotgun (WGS) entry which is preliminary data.</text>
</comment>
<dbReference type="AlphaFoldDB" id="A0A9P4GVV2"/>
<proteinExistence type="inferred from homology"/>
<dbReference type="OrthoDB" id="5840532at2759"/>
<dbReference type="CDD" id="cd05233">
    <property type="entry name" value="SDR_c"/>
    <property type="match status" value="1"/>
</dbReference>
<organism evidence="2 3">
    <name type="scientific">Setomelanomma holmii</name>
    <dbReference type="NCBI Taxonomy" id="210430"/>
    <lineage>
        <taxon>Eukaryota</taxon>
        <taxon>Fungi</taxon>
        <taxon>Dikarya</taxon>
        <taxon>Ascomycota</taxon>
        <taxon>Pezizomycotina</taxon>
        <taxon>Dothideomycetes</taxon>
        <taxon>Pleosporomycetidae</taxon>
        <taxon>Pleosporales</taxon>
        <taxon>Pleosporineae</taxon>
        <taxon>Phaeosphaeriaceae</taxon>
        <taxon>Setomelanomma</taxon>
    </lineage>
</organism>
<dbReference type="PANTHER" id="PTHR42760">
    <property type="entry name" value="SHORT-CHAIN DEHYDROGENASES/REDUCTASES FAMILY MEMBER"/>
    <property type="match status" value="1"/>
</dbReference>
<keyword evidence="3" id="KW-1185">Reference proteome</keyword>
<dbReference type="SUPFAM" id="SSF51735">
    <property type="entry name" value="NAD(P)-binding Rossmann-fold domains"/>
    <property type="match status" value="1"/>
</dbReference>
<comment type="similarity">
    <text evidence="1">Belongs to the short-chain dehydrogenases/reductases (SDR) family.</text>
</comment>
<evidence type="ECO:0000313" key="3">
    <source>
        <dbReference type="Proteomes" id="UP000799777"/>
    </source>
</evidence>
<gene>
    <name evidence="2" type="ORF">EK21DRAFT_119777</name>
</gene>
<reference evidence="2" key="1">
    <citation type="journal article" date="2020" name="Stud. Mycol.">
        <title>101 Dothideomycetes genomes: a test case for predicting lifestyles and emergence of pathogens.</title>
        <authorList>
            <person name="Haridas S."/>
            <person name="Albert R."/>
            <person name="Binder M."/>
            <person name="Bloem J."/>
            <person name="Labutti K."/>
            <person name="Salamov A."/>
            <person name="Andreopoulos B."/>
            <person name="Baker S."/>
            <person name="Barry K."/>
            <person name="Bills G."/>
            <person name="Bluhm B."/>
            <person name="Cannon C."/>
            <person name="Castanera R."/>
            <person name="Culley D."/>
            <person name="Daum C."/>
            <person name="Ezra D."/>
            <person name="Gonzalez J."/>
            <person name="Henrissat B."/>
            <person name="Kuo A."/>
            <person name="Liang C."/>
            <person name="Lipzen A."/>
            <person name="Lutzoni F."/>
            <person name="Magnuson J."/>
            <person name="Mondo S."/>
            <person name="Nolan M."/>
            <person name="Ohm R."/>
            <person name="Pangilinan J."/>
            <person name="Park H.-J."/>
            <person name="Ramirez L."/>
            <person name="Alfaro M."/>
            <person name="Sun H."/>
            <person name="Tritt A."/>
            <person name="Yoshinaga Y."/>
            <person name="Zwiers L.-H."/>
            <person name="Turgeon B."/>
            <person name="Goodwin S."/>
            <person name="Spatafora J."/>
            <person name="Crous P."/>
            <person name="Grigoriev I."/>
        </authorList>
    </citation>
    <scope>NUCLEOTIDE SEQUENCE</scope>
    <source>
        <strain evidence="2">CBS 110217</strain>
    </source>
</reference>
<dbReference type="Proteomes" id="UP000799777">
    <property type="component" value="Unassembled WGS sequence"/>
</dbReference>
<dbReference type="EMBL" id="ML978670">
    <property type="protein sequence ID" value="KAF2022447.1"/>
    <property type="molecule type" value="Genomic_DNA"/>
</dbReference>
<dbReference type="Pfam" id="PF13561">
    <property type="entry name" value="adh_short_C2"/>
    <property type="match status" value="1"/>
</dbReference>
<name>A0A9P4GVV2_9PLEO</name>
<evidence type="ECO:0000256" key="1">
    <source>
        <dbReference type="ARBA" id="ARBA00006484"/>
    </source>
</evidence>
<sequence>MGRQLSLAYARAGCQNVTVVDLNSDNLAETVRLLQTEFPKVGVLPLVVNVANESAVNEMVEKAVREFGTLDYAANAASIICKARDKTAFMPSDEYDRTMNVNARAVALCNEDGRVMRGGA</sequence>
<dbReference type="InterPro" id="IPR036291">
    <property type="entry name" value="NAD(P)-bd_dom_sf"/>
</dbReference>